<evidence type="ECO:0000313" key="2">
    <source>
        <dbReference type="EMBL" id="CAI6334050.1"/>
    </source>
</evidence>
<dbReference type="AlphaFoldDB" id="A0A9W4UDS1"/>
<accession>A0A9W4UDS1</accession>
<gene>
    <name evidence="2" type="ORF">PDIGIT_LOCUS7104</name>
</gene>
<feature type="region of interest" description="Disordered" evidence="1">
    <location>
        <begin position="79"/>
        <end position="98"/>
    </location>
</feature>
<feature type="compositionally biased region" description="Polar residues" evidence="1">
    <location>
        <begin position="242"/>
        <end position="276"/>
    </location>
</feature>
<keyword evidence="3" id="KW-1185">Reference proteome</keyword>
<comment type="caution">
    <text evidence="2">The sequence shown here is derived from an EMBL/GenBank/DDBJ whole genome shotgun (WGS) entry which is preliminary data.</text>
</comment>
<sequence>MDALLRPTPRLCKSPHHQATFIAHFLVASHHITTTTTITITSTPTMAPDLNSLSPSSTPLPARTSIVASSSSPSSTAAAAAATVMSQSPPSSHTPPHTLAAAASLNAGIQNDHLRRQSSGSIQRDAERARRRSSIRMNLNLNDPTLPSPGELQRSPSSRSRAGIWPHSPHHERNPSLGELHQELEYEQEGQVNRLLTMIRQQQQQIQQLQTANPQSSTSAVDDSTPTSERSMSISHPPPTNPQSTVSPLPTSTPHSSNSPFSLNPRSNVSRQSSMADRSRNSSHHGSPALRPLSSGHGFGQHDSYDVLPTPALHTRDESAFYQAETQTLTRENQMLKLRIRELERQLSDTNPANPTSPHSPILSSNLHNNPTAGRTRLTNNTTPETPSATRASG</sequence>
<dbReference type="EMBL" id="CAOQHR010000004">
    <property type="protein sequence ID" value="CAI6334050.1"/>
    <property type="molecule type" value="Genomic_DNA"/>
</dbReference>
<evidence type="ECO:0000256" key="1">
    <source>
        <dbReference type="SAM" id="MobiDB-lite"/>
    </source>
</evidence>
<dbReference type="OrthoDB" id="5407781at2759"/>
<dbReference type="PANTHER" id="PTHR39610:SF2">
    <property type="entry name" value="BZIP DOMAIN-CONTAINING PROTEIN"/>
    <property type="match status" value="1"/>
</dbReference>
<feature type="region of interest" description="Disordered" evidence="1">
    <location>
        <begin position="206"/>
        <end position="309"/>
    </location>
</feature>
<protein>
    <submittedName>
        <fullName evidence="2">Uncharacterized protein</fullName>
    </submittedName>
</protein>
<feature type="region of interest" description="Disordered" evidence="1">
    <location>
        <begin position="49"/>
        <end position="72"/>
    </location>
</feature>
<reference evidence="2" key="1">
    <citation type="submission" date="2023-01" db="EMBL/GenBank/DDBJ databases">
        <authorList>
            <person name="Van Ghelder C."/>
            <person name="Rancurel C."/>
        </authorList>
    </citation>
    <scope>NUCLEOTIDE SEQUENCE</scope>
    <source>
        <strain evidence="2">CNCM I-4278</strain>
    </source>
</reference>
<feature type="region of interest" description="Disordered" evidence="1">
    <location>
        <begin position="347"/>
        <end position="394"/>
    </location>
</feature>
<dbReference type="Proteomes" id="UP001152607">
    <property type="component" value="Unassembled WGS sequence"/>
</dbReference>
<feature type="compositionally biased region" description="Polar residues" evidence="1">
    <location>
        <begin position="211"/>
        <end position="234"/>
    </location>
</feature>
<organism evidence="2 3">
    <name type="scientific">Periconia digitata</name>
    <dbReference type="NCBI Taxonomy" id="1303443"/>
    <lineage>
        <taxon>Eukaryota</taxon>
        <taxon>Fungi</taxon>
        <taxon>Dikarya</taxon>
        <taxon>Ascomycota</taxon>
        <taxon>Pezizomycotina</taxon>
        <taxon>Dothideomycetes</taxon>
        <taxon>Pleosporomycetidae</taxon>
        <taxon>Pleosporales</taxon>
        <taxon>Massarineae</taxon>
        <taxon>Periconiaceae</taxon>
        <taxon>Periconia</taxon>
    </lineage>
</organism>
<dbReference type="PANTHER" id="PTHR39610">
    <property type="entry name" value="BZIP DOMAIN-CONTAINING PROTEIN-RELATED"/>
    <property type="match status" value="1"/>
</dbReference>
<feature type="region of interest" description="Disordered" evidence="1">
    <location>
        <begin position="114"/>
        <end position="175"/>
    </location>
</feature>
<proteinExistence type="predicted"/>
<feature type="compositionally biased region" description="Polar residues" evidence="1">
    <location>
        <begin position="348"/>
        <end position="394"/>
    </location>
</feature>
<feature type="compositionally biased region" description="Polar residues" evidence="1">
    <location>
        <begin position="135"/>
        <end position="145"/>
    </location>
</feature>
<name>A0A9W4UDS1_9PLEO</name>
<evidence type="ECO:0000313" key="3">
    <source>
        <dbReference type="Proteomes" id="UP001152607"/>
    </source>
</evidence>